<accession>A0A3B0S3X0</accession>
<evidence type="ECO:0000313" key="1">
    <source>
        <dbReference type="EMBL" id="VAV95546.1"/>
    </source>
</evidence>
<dbReference type="AlphaFoldDB" id="A0A3B0S3X0"/>
<reference evidence="1" key="1">
    <citation type="submission" date="2018-06" db="EMBL/GenBank/DDBJ databases">
        <authorList>
            <person name="Zhirakovskaya E."/>
        </authorList>
    </citation>
    <scope>NUCLEOTIDE SEQUENCE</scope>
</reference>
<proteinExistence type="predicted"/>
<organism evidence="1">
    <name type="scientific">hydrothermal vent metagenome</name>
    <dbReference type="NCBI Taxonomy" id="652676"/>
    <lineage>
        <taxon>unclassified sequences</taxon>
        <taxon>metagenomes</taxon>
        <taxon>ecological metagenomes</taxon>
    </lineage>
</organism>
<gene>
    <name evidence="1" type="ORF">MNBD_ALPHA08-1465</name>
</gene>
<protein>
    <submittedName>
        <fullName evidence="1">Uncharacterized protein</fullName>
    </submittedName>
</protein>
<dbReference type="EMBL" id="UOEC01000128">
    <property type="protein sequence ID" value="VAV95546.1"/>
    <property type="molecule type" value="Genomic_DNA"/>
</dbReference>
<name>A0A3B0S3X0_9ZZZZ</name>
<sequence>MANTKNYVGLDTDLAQGDGLTSIAKIVLDARLFGLIDDSETCKNWPGGKIQELYDKVAKAWGPYGNLPSQLPPELREKHARLYDPAILTAKQSGWDPERDLETDR</sequence>